<dbReference type="Proteomes" id="UP000249248">
    <property type="component" value="Unassembled WGS sequence"/>
</dbReference>
<keyword evidence="2" id="KW-1185">Reference proteome</keyword>
<name>A0A2W1NLP2_9FLAO</name>
<dbReference type="AlphaFoldDB" id="A0A2W1NLP2"/>
<evidence type="ECO:0000313" key="1">
    <source>
        <dbReference type="EMBL" id="PZE18756.1"/>
    </source>
</evidence>
<comment type="caution">
    <text evidence="1">The sequence shown here is derived from an EMBL/GenBank/DDBJ whole genome shotgun (WGS) entry which is preliminary data.</text>
</comment>
<gene>
    <name evidence="1" type="ORF">DNU06_02705</name>
</gene>
<accession>A0A2W1NLP2</accession>
<proteinExistence type="predicted"/>
<organism evidence="1 2">
    <name type="scientific">Putridiphycobacter roseus</name>
    <dbReference type="NCBI Taxonomy" id="2219161"/>
    <lineage>
        <taxon>Bacteria</taxon>
        <taxon>Pseudomonadati</taxon>
        <taxon>Bacteroidota</taxon>
        <taxon>Flavobacteriia</taxon>
        <taxon>Flavobacteriales</taxon>
        <taxon>Crocinitomicaceae</taxon>
        <taxon>Putridiphycobacter</taxon>
    </lineage>
</organism>
<protein>
    <submittedName>
        <fullName evidence="1">Uncharacterized protein</fullName>
    </submittedName>
</protein>
<evidence type="ECO:0000313" key="2">
    <source>
        <dbReference type="Proteomes" id="UP000249248"/>
    </source>
</evidence>
<dbReference type="RefSeq" id="WP_111061657.1">
    <property type="nucleotide sequence ID" value="NZ_JBHUCU010000007.1"/>
</dbReference>
<dbReference type="EMBL" id="QKSB01000001">
    <property type="protein sequence ID" value="PZE18756.1"/>
    <property type="molecule type" value="Genomic_DNA"/>
</dbReference>
<reference evidence="1 2" key="1">
    <citation type="submission" date="2018-06" db="EMBL/GenBank/DDBJ databases">
        <title>The draft genome sequence of Crocinitomix sp. SM1701.</title>
        <authorList>
            <person name="Zhang X."/>
        </authorList>
    </citation>
    <scope>NUCLEOTIDE SEQUENCE [LARGE SCALE GENOMIC DNA]</scope>
    <source>
        <strain evidence="1 2">SM1701</strain>
    </source>
</reference>
<sequence length="61" mass="7027">MKKAFQQMNENIVAPDTIKKEVMWSAEKFLLLSSLTNHFTVEMGSTFMKLFSDVTPKSEKL</sequence>